<keyword evidence="2" id="KW-1185">Reference proteome</keyword>
<name>A0A482X1E4_LAOST</name>
<dbReference type="InParanoid" id="A0A482X1E4"/>
<gene>
    <name evidence="1" type="ORF">LSTR_LSTR003744</name>
</gene>
<evidence type="ECO:0000313" key="2">
    <source>
        <dbReference type="Proteomes" id="UP000291343"/>
    </source>
</evidence>
<feature type="non-terminal residue" evidence="1">
    <location>
        <position position="53"/>
    </location>
</feature>
<proteinExistence type="predicted"/>
<dbReference type="Proteomes" id="UP000291343">
    <property type="component" value="Unassembled WGS sequence"/>
</dbReference>
<sequence length="53" mass="5896">MVHLPPKISENGASEPGVWGKWTHQVAHLPQGTQLPPKLCFDIVLLHLVIFSK</sequence>
<dbReference type="AlphaFoldDB" id="A0A482X1E4"/>
<evidence type="ECO:0000313" key="1">
    <source>
        <dbReference type="EMBL" id="RZF39001.1"/>
    </source>
</evidence>
<reference evidence="1 2" key="1">
    <citation type="journal article" date="2017" name="Gigascience">
        <title>Genome sequence of the small brown planthopper, Laodelphax striatellus.</title>
        <authorList>
            <person name="Zhu J."/>
            <person name="Jiang F."/>
            <person name="Wang X."/>
            <person name="Yang P."/>
            <person name="Bao Y."/>
            <person name="Zhao W."/>
            <person name="Wang W."/>
            <person name="Lu H."/>
            <person name="Wang Q."/>
            <person name="Cui N."/>
            <person name="Li J."/>
            <person name="Chen X."/>
            <person name="Luo L."/>
            <person name="Yu J."/>
            <person name="Kang L."/>
            <person name="Cui F."/>
        </authorList>
    </citation>
    <scope>NUCLEOTIDE SEQUENCE [LARGE SCALE GENOMIC DNA]</scope>
    <source>
        <strain evidence="1">Lst14</strain>
    </source>
</reference>
<organism evidence="1 2">
    <name type="scientific">Laodelphax striatellus</name>
    <name type="common">Small brown planthopper</name>
    <name type="synonym">Delphax striatella</name>
    <dbReference type="NCBI Taxonomy" id="195883"/>
    <lineage>
        <taxon>Eukaryota</taxon>
        <taxon>Metazoa</taxon>
        <taxon>Ecdysozoa</taxon>
        <taxon>Arthropoda</taxon>
        <taxon>Hexapoda</taxon>
        <taxon>Insecta</taxon>
        <taxon>Pterygota</taxon>
        <taxon>Neoptera</taxon>
        <taxon>Paraneoptera</taxon>
        <taxon>Hemiptera</taxon>
        <taxon>Auchenorrhyncha</taxon>
        <taxon>Fulgoroidea</taxon>
        <taxon>Delphacidae</taxon>
        <taxon>Criomorphinae</taxon>
        <taxon>Laodelphax</taxon>
    </lineage>
</organism>
<protein>
    <submittedName>
        <fullName evidence="1">Uncharacterized protein</fullName>
    </submittedName>
</protein>
<dbReference type="EMBL" id="QKKF02020956">
    <property type="protein sequence ID" value="RZF39001.1"/>
    <property type="molecule type" value="Genomic_DNA"/>
</dbReference>
<accession>A0A482X1E4</accession>
<comment type="caution">
    <text evidence="1">The sequence shown here is derived from an EMBL/GenBank/DDBJ whole genome shotgun (WGS) entry which is preliminary data.</text>
</comment>